<gene>
    <name evidence="1" type="ORF">GCM10007927_09630</name>
</gene>
<evidence type="ECO:0000313" key="2">
    <source>
        <dbReference type="Proteomes" id="UP001161388"/>
    </source>
</evidence>
<protein>
    <submittedName>
        <fullName evidence="1">Uncharacterized protein</fullName>
    </submittedName>
</protein>
<reference evidence="1" key="2">
    <citation type="submission" date="2023-01" db="EMBL/GenBank/DDBJ databases">
        <title>Draft genome sequence of Sulfitobacter pacificus strain NBRC 109915.</title>
        <authorList>
            <person name="Sun Q."/>
            <person name="Mori K."/>
        </authorList>
    </citation>
    <scope>NUCLEOTIDE SEQUENCE</scope>
    <source>
        <strain evidence="1">NBRC 109915</strain>
    </source>
</reference>
<dbReference type="EMBL" id="BSNL01000001">
    <property type="protein sequence ID" value="GLQ26160.1"/>
    <property type="molecule type" value="Genomic_DNA"/>
</dbReference>
<evidence type="ECO:0000313" key="1">
    <source>
        <dbReference type="EMBL" id="GLQ26160.1"/>
    </source>
</evidence>
<organism evidence="1 2">
    <name type="scientific">Sulfitobacter pacificus</name>
    <dbReference type="NCBI Taxonomy" id="1499314"/>
    <lineage>
        <taxon>Bacteria</taxon>
        <taxon>Pseudomonadati</taxon>
        <taxon>Pseudomonadota</taxon>
        <taxon>Alphaproteobacteria</taxon>
        <taxon>Rhodobacterales</taxon>
        <taxon>Roseobacteraceae</taxon>
        <taxon>Sulfitobacter</taxon>
    </lineage>
</organism>
<dbReference type="Proteomes" id="UP001161388">
    <property type="component" value="Unassembled WGS sequence"/>
</dbReference>
<reference evidence="1" key="1">
    <citation type="journal article" date="2014" name="Int. J. Syst. Evol. Microbiol.">
        <title>Complete genome of a new Firmicutes species belonging to the dominant human colonic microbiota ('Ruminococcus bicirculans') reveals two chromosomes and a selective capacity to utilize plant glucans.</title>
        <authorList>
            <consortium name="NISC Comparative Sequencing Program"/>
            <person name="Wegmann U."/>
            <person name="Louis P."/>
            <person name="Goesmann A."/>
            <person name="Henrissat B."/>
            <person name="Duncan S.H."/>
            <person name="Flint H.J."/>
        </authorList>
    </citation>
    <scope>NUCLEOTIDE SEQUENCE</scope>
    <source>
        <strain evidence="1">NBRC 109915</strain>
    </source>
</reference>
<proteinExistence type="predicted"/>
<sequence>MGLCFDGVLAAIEDRKQNNIPVEYIEIENHIWASFLKSMTGKSAQLHVDRPSVDDEPRVFGLRVKLVKSGSLGEIPWRLGPLQ</sequence>
<accession>A0ABQ5VGE8</accession>
<keyword evidence="2" id="KW-1185">Reference proteome</keyword>
<comment type="caution">
    <text evidence="1">The sequence shown here is derived from an EMBL/GenBank/DDBJ whole genome shotgun (WGS) entry which is preliminary data.</text>
</comment>
<name>A0ABQ5VGE8_9RHOB</name>